<keyword evidence="3" id="KW-1185">Reference proteome</keyword>
<keyword evidence="1" id="KW-0812">Transmembrane</keyword>
<proteinExistence type="predicted"/>
<name>A0A1B8RSL8_9CLOT</name>
<evidence type="ECO:0000256" key="1">
    <source>
        <dbReference type="SAM" id="Phobius"/>
    </source>
</evidence>
<evidence type="ECO:0000313" key="3">
    <source>
        <dbReference type="Proteomes" id="UP000092714"/>
    </source>
</evidence>
<protein>
    <submittedName>
        <fullName evidence="2">Uncharacterized protein</fullName>
    </submittedName>
</protein>
<organism evidence="2 3">
    <name type="scientific">Clostridium paraputrificum</name>
    <dbReference type="NCBI Taxonomy" id="29363"/>
    <lineage>
        <taxon>Bacteria</taxon>
        <taxon>Bacillati</taxon>
        <taxon>Bacillota</taxon>
        <taxon>Clostridia</taxon>
        <taxon>Eubacteriales</taxon>
        <taxon>Clostridiaceae</taxon>
        <taxon>Clostridium</taxon>
    </lineage>
</organism>
<dbReference type="Proteomes" id="UP000092714">
    <property type="component" value="Unassembled WGS sequence"/>
</dbReference>
<reference evidence="2 3" key="1">
    <citation type="submission" date="2016-06" db="EMBL/GenBank/DDBJ databases">
        <authorList>
            <person name="Kjaerup R.B."/>
            <person name="Dalgaard T.S."/>
            <person name="Juul-Madsen H.R."/>
        </authorList>
    </citation>
    <scope>NUCLEOTIDE SEQUENCE [LARGE SCALE GENOMIC DNA]</scope>
    <source>
        <strain evidence="2 3">373-A1</strain>
    </source>
</reference>
<gene>
    <name evidence="2" type="ORF">CP373A1_02335</name>
</gene>
<keyword evidence="1" id="KW-1133">Transmembrane helix</keyword>
<dbReference type="RefSeq" id="WP_065254252.1">
    <property type="nucleotide sequence ID" value="NZ_CABJAZ010000002.1"/>
</dbReference>
<accession>A0A1B8RSL8</accession>
<comment type="caution">
    <text evidence="2">The sequence shown here is derived from an EMBL/GenBank/DDBJ whole genome shotgun (WGS) entry which is preliminary data.</text>
</comment>
<dbReference type="AlphaFoldDB" id="A0A1B8RSL8"/>
<keyword evidence="1" id="KW-0472">Membrane</keyword>
<evidence type="ECO:0000313" key="2">
    <source>
        <dbReference type="EMBL" id="OBY11780.1"/>
    </source>
</evidence>
<dbReference type="EMBL" id="MAPZ01000010">
    <property type="protein sequence ID" value="OBY11780.1"/>
    <property type="molecule type" value="Genomic_DNA"/>
</dbReference>
<feature type="transmembrane region" description="Helical" evidence="1">
    <location>
        <begin position="6"/>
        <end position="24"/>
    </location>
</feature>
<sequence>MKKYTLQIIIGILIFINIISLSYITKFNKKIDINNDYINGLSGELNRIRFQPKDDNSLISESNVEMINEELASLKCTYKISLVLKEITDTTEVIYRINNKDYKLKRDGVNFTGTIDMPLLSDYDLPSYLVIKNGNTEKIENAKGLFNYDRNMSEIINYYGSISYRNEILKLKGNLETNISYLSGSYQDGGPNEIQIYKYTVDILENNKIISSKEFVINDIGTNNNLSIEENVKRNSNYEIQVNVVDNLGNKYKYSLVSGKATEVNFTNLDQQYRGELIDVYNKDGQVLYQ</sequence>